<reference evidence="3 4" key="3">
    <citation type="journal article" date="2017" name="Mol. Plant Pathol.">
        <title>A gapless genome sequence of the fungus Botrytis cinerea.</title>
        <authorList>
            <person name="Van Kan J.A."/>
            <person name="Stassen J.H."/>
            <person name="Mosbach A."/>
            <person name="Van Der Lee T.A."/>
            <person name="Faino L."/>
            <person name="Farmer A.D."/>
            <person name="Papasotiriou D.G."/>
            <person name="Zhou S."/>
            <person name="Seidl M.F."/>
            <person name="Cottam E."/>
            <person name="Edel D."/>
            <person name="Hahn M."/>
            <person name="Schwartz D.C."/>
            <person name="Dietrich R.A."/>
            <person name="Widdison S."/>
            <person name="Scalliet G."/>
        </authorList>
    </citation>
    <scope>NUCLEOTIDE SEQUENCE [LARGE SCALE GENOMIC DNA]</scope>
    <source>
        <strain evidence="3 4">B05.10</strain>
    </source>
</reference>
<dbReference type="VEuPathDB" id="FungiDB:Bcin13g01460"/>
<organism evidence="3 4">
    <name type="scientific">Botryotinia fuckeliana (strain B05.10)</name>
    <name type="common">Noble rot fungus</name>
    <name type="synonym">Botrytis cinerea</name>
    <dbReference type="NCBI Taxonomy" id="332648"/>
    <lineage>
        <taxon>Eukaryota</taxon>
        <taxon>Fungi</taxon>
        <taxon>Dikarya</taxon>
        <taxon>Ascomycota</taxon>
        <taxon>Pezizomycotina</taxon>
        <taxon>Leotiomycetes</taxon>
        <taxon>Helotiales</taxon>
        <taxon>Sclerotiniaceae</taxon>
        <taxon>Botrytis</taxon>
    </lineage>
</organism>
<feature type="coiled-coil region" evidence="1">
    <location>
        <begin position="235"/>
        <end position="262"/>
    </location>
</feature>
<evidence type="ECO:0000259" key="2">
    <source>
        <dbReference type="PROSITE" id="PS50097"/>
    </source>
</evidence>
<dbReference type="KEGG" id="bfu:BCIN_13g01460"/>
<keyword evidence="1" id="KW-0175">Coiled coil</keyword>
<proteinExistence type="predicted"/>
<dbReference type="SUPFAM" id="SSF54695">
    <property type="entry name" value="POZ domain"/>
    <property type="match status" value="1"/>
</dbReference>
<dbReference type="PANTHER" id="PTHR47843">
    <property type="entry name" value="BTB DOMAIN-CONTAINING PROTEIN-RELATED"/>
    <property type="match status" value="1"/>
</dbReference>
<evidence type="ECO:0000256" key="1">
    <source>
        <dbReference type="SAM" id="Coils"/>
    </source>
</evidence>
<dbReference type="InterPro" id="IPR000210">
    <property type="entry name" value="BTB/POZ_dom"/>
</dbReference>
<reference evidence="3 4" key="2">
    <citation type="journal article" date="2012" name="Eukaryot. Cell">
        <title>Genome update of Botrytis cinerea strains B05.10 and T4.</title>
        <authorList>
            <person name="Staats M."/>
            <person name="van Kan J.A."/>
        </authorList>
    </citation>
    <scope>NUCLEOTIDE SEQUENCE [LARGE SCALE GENOMIC DNA]</scope>
    <source>
        <strain evidence="3 4">B05.10</strain>
    </source>
</reference>
<reference evidence="3 4" key="1">
    <citation type="journal article" date="2011" name="PLoS Genet.">
        <title>Genomic analysis of the necrotrophic fungal pathogens Sclerotinia sclerotiorum and Botrytis cinerea.</title>
        <authorList>
            <person name="Amselem J."/>
            <person name="Cuomo C.A."/>
            <person name="van Kan J.A."/>
            <person name="Viaud M."/>
            <person name="Benito E.P."/>
            <person name="Couloux A."/>
            <person name="Coutinho P.M."/>
            <person name="de Vries R.P."/>
            <person name="Dyer P.S."/>
            <person name="Fillinger S."/>
            <person name="Fournier E."/>
            <person name="Gout L."/>
            <person name="Hahn M."/>
            <person name="Kohn L."/>
            <person name="Lapalu N."/>
            <person name="Plummer K.M."/>
            <person name="Pradier J.M."/>
            <person name="Quevillon E."/>
            <person name="Sharon A."/>
            <person name="Simon A."/>
            <person name="ten Have A."/>
            <person name="Tudzynski B."/>
            <person name="Tudzynski P."/>
            <person name="Wincker P."/>
            <person name="Andrew M."/>
            <person name="Anthouard V."/>
            <person name="Beever R.E."/>
            <person name="Beffa R."/>
            <person name="Benoit I."/>
            <person name="Bouzid O."/>
            <person name="Brault B."/>
            <person name="Chen Z."/>
            <person name="Choquer M."/>
            <person name="Collemare J."/>
            <person name="Cotton P."/>
            <person name="Danchin E.G."/>
            <person name="Da Silva C."/>
            <person name="Gautier A."/>
            <person name="Giraud C."/>
            <person name="Giraud T."/>
            <person name="Gonzalez C."/>
            <person name="Grossetete S."/>
            <person name="Guldener U."/>
            <person name="Henrissat B."/>
            <person name="Howlett B.J."/>
            <person name="Kodira C."/>
            <person name="Kretschmer M."/>
            <person name="Lappartient A."/>
            <person name="Leroch M."/>
            <person name="Levis C."/>
            <person name="Mauceli E."/>
            <person name="Neuveglise C."/>
            <person name="Oeser B."/>
            <person name="Pearson M."/>
            <person name="Poulain J."/>
            <person name="Poussereau N."/>
            <person name="Quesneville H."/>
            <person name="Rascle C."/>
            <person name="Schumacher J."/>
            <person name="Segurens B."/>
            <person name="Sexton A."/>
            <person name="Silva E."/>
            <person name="Sirven C."/>
            <person name="Soanes D.M."/>
            <person name="Talbot N.J."/>
            <person name="Templeton M."/>
            <person name="Yandava C."/>
            <person name="Yarden O."/>
            <person name="Zeng Q."/>
            <person name="Rollins J.A."/>
            <person name="Lebrun M.H."/>
            <person name="Dickman M."/>
        </authorList>
    </citation>
    <scope>NUCLEOTIDE SEQUENCE [LARGE SCALE GENOMIC DNA]</scope>
    <source>
        <strain evidence="3 4">B05.10</strain>
    </source>
</reference>
<evidence type="ECO:0000313" key="3">
    <source>
        <dbReference type="EMBL" id="ATZ56305.1"/>
    </source>
</evidence>
<dbReference type="AlphaFoldDB" id="A0A384K0E5"/>
<dbReference type="Gene3D" id="3.30.710.10">
    <property type="entry name" value="Potassium Channel Kv1.1, Chain A"/>
    <property type="match status" value="1"/>
</dbReference>
<sequence length="281" mass="32372">MQIFDTLMKAYLGLPISSTAAIHSDPPIPRRVEVTFKMEGNRSIRMAIRSIGREVVHVKVGKDLQDFGVHKSLICHWSPFFNAAFTSGFEETATGIIKLVDVEVEVFELFFLWLYTQQIGEPEQDPAGSALSDNESKPGHDYKLHVRTLLRLYVFADMIKAPVLKNDCIEKLSRMESFEKEYLTESENFRYVWEHTREHDLIRKLLVDTIVWDLGNASFLKTPDQLPQEVTFDILLAMKTVIDNARTELKEKENSKKKFKALEAFESPLEDRTNYHEKAGT</sequence>
<dbReference type="EMBL" id="CP009817">
    <property type="protein sequence ID" value="ATZ56305.1"/>
    <property type="molecule type" value="Genomic_DNA"/>
</dbReference>
<dbReference type="RefSeq" id="XP_024552492.1">
    <property type="nucleotide sequence ID" value="XM_024696679.1"/>
</dbReference>
<feature type="domain" description="BTB" evidence="2">
    <location>
        <begin position="54"/>
        <end position="123"/>
    </location>
</feature>
<evidence type="ECO:0000313" key="4">
    <source>
        <dbReference type="Proteomes" id="UP000001798"/>
    </source>
</evidence>
<dbReference type="CDD" id="cd18186">
    <property type="entry name" value="BTB_POZ_ZBTB_KLHL-like"/>
    <property type="match status" value="1"/>
</dbReference>
<keyword evidence="4" id="KW-1185">Reference proteome</keyword>
<dbReference type="InterPro" id="IPR011333">
    <property type="entry name" value="SKP1/BTB/POZ_sf"/>
</dbReference>
<dbReference type="PROSITE" id="PS50097">
    <property type="entry name" value="BTB"/>
    <property type="match status" value="1"/>
</dbReference>
<dbReference type="OrthoDB" id="194443at2759"/>
<dbReference type="Pfam" id="PF00651">
    <property type="entry name" value="BTB"/>
    <property type="match status" value="1"/>
</dbReference>
<dbReference type="PANTHER" id="PTHR47843:SF2">
    <property type="entry name" value="BTB DOMAIN-CONTAINING PROTEIN"/>
    <property type="match status" value="1"/>
</dbReference>
<dbReference type="SMART" id="SM00225">
    <property type="entry name" value="BTB"/>
    <property type="match status" value="1"/>
</dbReference>
<dbReference type="GeneID" id="5437690"/>
<name>A0A384K0E5_BOTFB</name>
<accession>A0A384K0E5</accession>
<protein>
    <recommendedName>
        <fullName evidence="2">BTB domain-containing protein</fullName>
    </recommendedName>
</protein>
<dbReference type="Proteomes" id="UP000001798">
    <property type="component" value="Chromosome 13"/>
</dbReference>
<gene>
    <name evidence="3" type="ORF">BCIN_13g01460</name>
</gene>